<keyword evidence="2" id="KW-1185">Reference proteome</keyword>
<name>A0ABN7VEU3_GIGMA</name>
<comment type="caution">
    <text evidence="1">The sequence shown here is derived from an EMBL/GenBank/DDBJ whole genome shotgun (WGS) entry which is preliminary data.</text>
</comment>
<sequence length="90" mass="10131">MIDDKGEDSSSTFQVQPVYYGSSYSFSGRASTNPLIEENTQQTIEALDKLTYLINMVTNQASDQEQPHQLQSTISNSNNNKILYECPNFT</sequence>
<feature type="non-terminal residue" evidence="1">
    <location>
        <position position="90"/>
    </location>
</feature>
<evidence type="ECO:0000313" key="1">
    <source>
        <dbReference type="EMBL" id="CAG8757972.1"/>
    </source>
</evidence>
<accession>A0ABN7VEU3</accession>
<evidence type="ECO:0000313" key="2">
    <source>
        <dbReference type="Proteomes" id="UP000789901"/>
    </source>
</evidence>
<proteinExistence type="predicted"/>
<organism evidence="1 2">
    <name type="scientific">Gigaspora margarita</name>
    <dbReference type="NCBI Taxonomy" id="4874"/>
    <lineage>
        <taxon>Eukaryota</taxon>
        <taxon>Fungi</taxon>
        <taxon>Fungi incertae sedis</taxon>
        <taxon>Mucoromycota</taxon>
        <taxon>Glomeromycotina</taxon>
        <taxon>Glomeromycetes</taxon>
        <taxon>Diversisporales</taxon>
        <taxon>Gigasporaceae</taxon>
        <taxon>Gigaspora</taxon>
    </lineage>
</organism>
<protein>
    <submittedName>
        <fullName evidence="1">34037_t:CDS:1</fullName>
    </submittedName>
</protein>
<gene>
    <name evidence="1" type="ORF">GMARGA_LOCUS17135</name>
</gene>
<dbReference type="Proteomes" id="UP000789901">
    <property type="component" value="Unassembled WGS sequence"/>
</dbReference>
<dbReference type="EMBL" id="CAJVQB010012791">
    <property type="protein sequence ID" value="CAG8757972.1"/>
    <property type="molecule type" value="Genomic_DNA"/>
</dbReference>
<reference evidence="1 2" key="1">
    <citation type="submission" date="2021-06" db="EMBL/GenBank/DDBJ databases">
        <authorList>
            <person name="Kallberg Y."/>
            <person name="Tangrot J."/>
            <person name="Rosling A."/>
        </authorList>
    </citation>
    <scope>NUCLEOTIDE SEQUENCE [LARGE SCALE GENOMIC DNA]</scope>
    <source>
        <strain evidence="1 2">120-4 pot B 10/14</strain>
    </source>
</reference>